<keyword evidence="4" id="KW-0653">Protein transport</keyword>
<evidence type="ECO:0000313" key="8">
    <source>
        <dbReference type="Proteomes" id="UP000054937"/>
    </source>
</evidence>
<protein>
    <submittedName>
        <fullName evidence="7">WD40-repeat-containing domain</fullName>
    </submittedName>
</protein>
<dbReference type="EMBL" id="LDAU01000229">
    <property type="protein sequence ID" value="KRW98817.1"/>
    <property type="molecule type" value="Genomic_DNA"/>
</dbReference>
<dbReference type="GO" id="GO:0006886">
    <property type="term" value="P:intracellular protein transport"/>
    <property type="evidence" value="ECO:0007669"/>
    <property type="project" value="UniProtKB-UniRule"/>
</dbReference>
<dbReference type="InParanoid" id="A0A0V0Q9G6"/>
<comment type="caution">
    <text evidence="7">The sequence shown here is derived from an EMBL/GenBank/DDBJ whole genome shotgun (WGS) entry which is preliminary data.</text>
</comment>
<evidence type="ECO:0000259" key="6">
    <source>
        <dbReference type="PROSITE" id="PS50219"/>
    </source>
</evidence>
<dbReference type="PANTHER" id="PTHR12894:SF27">
    <property type="entry name" value="TRANSFORMING GROWTH FACTOR-BETA RECEPTOR-ASSOCIATED PROTEIN 1"/>
    <property type="match status" value="1"/>
</dbReference>
<feature type="repeat" description="CHCR" evidence="5">
    <location>
        <begin position="609"/>
        <end position="786"/>
    </location>
</feature>
<dbReference type="OMA" id="QCLECYD"/>
<name>A0A0V0Q9G6_PSEPJ</name>
<dbReference type="Pfam" id="PF10367">
    <property type="entry name" value="zf-Vps39_C"/>
    <property type="match status" value="1"/>
</dbReference>
<dbReference type="InterPro" id="IPR019453">
    <property type="entry name" value="VPS39/TGFA1_Znf"/>
</dbReference>
<dbReference type="GO" id="GO:0034058">
    <property type="term" value="P:endosomal vesicle fusion"/>
    <property type="evidence" value="ECO:0007669"/>
    <property type="project" value="TreeGrafter"/>
</dbReference>
<dbReference type="OrthoDB" id="5325112at2759"/>
<dbReference type="InterPro" id="IPR036322">
    <property type="entry name" value="WD40_repeat_dom_sf"/>
</dbReference>
<gene>
    <name evidence="7" type="ORF">PPERSA_10588</name>
</gene>
<evidence type="ECO:0000256" key="2">
    <source>
        <dbReference type="ARBA" id="ARBA00022448"/>
    </source>
</evidence>
<accession>A0A0V0Q9G6</accession>
<evidence type="ECO:0000313" key="7">
    <source>
        <dbReference type="EMBL" id="KRW98817.1"/>
    </source>
</evidence>
<reference evidence="7 8" key="1">
    <citation type="journal article" date="2015" name="Sci. Rep.">
        <title>Genome of the facultative scuticociliatosis pathogen Pseudocohnilembus persalinus provides insight into its virulence through horizontal gene transfer.</title>
        <authorList>
            <person name="Xiong J."/>
            <person name="Wang G."/>
            <person name="Cheng J."/>
            <person name="Tian M."/>
            <person name="Pan X."/>
            <person name="Warren A."/>
            <person name="Jiang C."/>
            <person name="Yuan D."/>
            <person name="Miao W."/>
        </authorList>
    </citation>
    <scope>NUCLEOTIDE SEQUENCE [LARGE SCALE GENOMIC DNA]</scope>
    <source>
        <strain evidence="7">36N120E</strain>
    </source>
</reference>
<evidence type="ECO:0000256" key="4">
    <source>
        <dbReference type="ARBA" id="ARBA00022927"/>
    </source>
</evidence>
<dbReference type="GO" id="GO:0016020">
    <property type="term" value="C:membrane"/>
    <property type="evidence" value="ECO:0007669"/>
    <property type="project" value="TreeGrafter"/>
</dbReference>
<evidence type="ECO:0000256" key="1">
    <source>
        <dbReference type="ARBA" id="ARBA00004496"/>
    </source>
</evidence>
<dbReference type="Proteomes" id="UP000054937">
    <property type="component" value="Unassembled WGS sequence"/>
</dbReference>
<dbReference type="AlphaFoldDB" id="A0A0V0Q9G6"/>
<proteinExistence type="predicted"/>
<keyword evidence="2" id="KW-0813">Transport</keyword>
<dbReference type="GO" id="GO:0005737">
    <property type="term" value="C:cytoplasm"/>
    <property type="evidence" value="ECO:0007669"/>
    <property type="project" value="UniProtKB-SubCell"/>
</dbReference>
<keyword evidence="8" id="KW-1185">Reference proteome</keyword>
<dbReference type="PROSITE" id="PS50236">
    <property type="entry name" value="CHCR"/>
    <property type="match status" value="1"/>
</dbReference>
<dbReference type="InterPro" id="IPR000547">
    <property type="entry name" value="Clathrin_H-chain/VPS_repeat"/>
</dbReference>
<evidence type="ECO:0000256" key="3">
    <source>
        <dbReference type="ARBA" id="ARBA00022490"/>
    </source>
</evidence>
<evidence type="ECO:0000256" key="5">
    <source>
        <dbReference type="PROSITE-ProRule" id="PRU01006"/>
    </source>
</evidence>
<dbReference type="PANTHER" id="PTHR12894">
    <property type="entry name" value="CNH DOMAIN CONTAINING"/>
    <property type="match status" value="1"/>
</dbReference>
<feature type="domain" description="CNH" evidence="6">
    <location>
        <begin position="13"/>
        <end position="288"/>
    </location>
</feature>
<dbReference type="InterPro" id="IPR032914">
    <property type="entry name" value="Vam6/VPS39/TRAP1"/>
</dbReference>
<organism evidence="7 8">
    <name type="scientific">Pseudocohnilembus persalinus</name>
    <name type="common">Ciliate</name>
    <dbReference type="NCBI Taxonomy" id="266149"/>
    <lineage>
        <taxon>Eukaryota</taxon>
        <taxon>Sar</taxon>
        <taxon>Alveolata</taxon>
        <taxon>Ciliophora</taxon>
        <taxon>Intramacronucleata</taxon>
        <taxon>Oligohymenophorea</taxon>
        <taxon>Scuticociliatia</taxon>
        <taxon>Philasterida</taxon>
        <taxon>Pseudocohnilembidae</taxon>
        <taxon>Pseudocohnilembus</taxon>
    </lineage>
</organism>
<comment type="subcellular location">
    <subcellularLocation>
        <location evidence="1">Cytoplasm</location>
    </subcellularLocation>
</comment>
<dbReference type="SUPFAM" id="SSF50978">
    <property type="entry name" value="WD40 repeat-like"/>
    <property type="match status" value="1"/>
</dbReference>
<sequence>MDIFQKQQFSPLGNKPTSIDYYKQILYLGDDKGNVHRYEIDLETRQVKGQSNTLSFGKGKVELIKIIPYSKHLLVIHEGALYYIHGESLEKIKLIAKKNVVTAELNQDPERQNEFLYIDKKDKKITVCQFEKKYPFNFIEQPQQHKSSSLPYQPAMAQFYGKQIYIVFPKREYQCISSTDFKEIVSLSDIQKGNTHLIYVISKDEILFSSSDQFGVFFNSQGKPAEKTTLQLIPNQQVLFVQIIKPYLILGYEKCIKVYNLENSQEIQDIQIDVKNPIKCMTATGDKIFYGIDGELMYLYQQPYQELILKNLNKGKLDDAISIFNSNHNKYDDFREQKLQELYMDAFWSFVTLIRWTDAKNVIIQQQLPIDLREIIYLFKELLPSKHRDQVDKRNKLNTIDMVIQNQLNIIYQGKQTMVQQEFPKYKKQAEEFLAEILENRRIQYTQQQDINMKEKIEFSHSKQSLYDFKQIEQSIILEELLELIDFVLIKIYIKIDNKKSLKDLFKRGELMCKNLYGELQTEITSKYTNQENYQIVAQFQESFGKTIDALEVWSQIDSNKSIVDENLIQEACKNTIRILTNVTEKKIIEKYYRWVLKRNLDIAFKLLPAIPENVINPNQVLDYFENKVFTDDSEKQQRKQVRQKYLEVLVHQKKDESSYFHNELGKCYIEELLKYEKIPKEDLKKEQQEKKDQSQKDFYNFLQLPTAKYNPEILLEKIKGSWLFKEQIFLLGKLKRHQDAISTLVERNEFLWAEKYCEEKNEKLLTNLFDYYIQKFQKALLGVKQDKENSGKYEKPLQFFKQKTYDLMKKYATHSQLDQVEVLDKIPADVLLSETGEDSSLYSFISSTLSHTLHQKRTYQSAKNLSEMDLLNAEYHLVKAKQAYIKINTEKKCRVCTNPITNKVFVVYPNGVAAHYTCVQKDLSICPKTGQDFQKTFKGF</sequence>
<dbReference type="InterPro" id="IPR001180">
    <property type="entry name" value="CNH_dom"/>
</dbReference>
<keyword evidence="3" id="KW-0963">Cytoplasm</keyword>
<dbReference type="GO" id="GO:0006914">
    <property type="term" value="P:autophagy"/>
    <property type="evidence" value="ECO:0007669"/>
    <property type="project" value="TreeGrafter"/>
</dbReference>
<dbReference type="PROSITE" id="PS50219">
    <property type="entry name" value="CNH"/>
    <property type="match status" value="1"/>
</dbReference>